<name>A0AAW8SPG0_9ENTE</name>
<dbReference type="AlphaFoldDB" id="A0AAW8SPG0"/>
<keyword evidence="1" id="KW-0812">Transmembrane</keyword>
<evidence type="ECO:0000313" key="2">
    <source>
        <dbReference type="EMBL" id="MDT2536750.1"/>
    </source>
</evidence>
<sequence>MNKNKIISIGFVSLAALLGVSLTFFGNSIFVIGIFSLVLYVYHSFLIAPKNRKFMNIKQALQHSDISNEELSEMTTIDPEKINSLRVNNEFSEQEIESLAVALEVKEDRSAQRNGKRALMIVVVIIAIVCLVYFLFGDNTP</sequence>
<reference evidence="2" key="1">
    <citation type="submission" date="2023-03" db="EMBL/GenBank/DDBJ databases">
        <authorList>
            <person name="Shen W."/>
            <person name="Cai J."/>
        </authorList>
    </citation>
    <scope>NUCLEOTIDE SEQUENCE</scope>
    <source>
        <strain evidence="2">B646-2</strain>
    </source>
</reference>
<gene>
    <name evidence="2" type="ORF">P7D78_01315</name>
</gene>
<feature type="transmembrane region" description="Helical" evidence="1">
    <location>
        <begin position="118"/>
        <end position="136"/>
    </location>
</feature>
<organism evidence="2 3">
    <name type="scientific">Enterococcus raffinosus</name>
    <dbReference type="NCBI Taxonomy" id="71452"/>
    <lineage>
        <taxon>Bacteria</taxon>
        <taxon>Bacillati</taxon>
        <taxon>Bacillota</taxon>
        <taxon>Bacilli</taxon>
        <taxon>Lactobacillales</taxon>
        <taxon>Enterococcaceae</taxon>
        <taxon>Enterococcus</taxon>
    </lineage>
</organism>
<keyword evidence="1" id="KW-0472">Membrane</keyword>
<feature type="transmembrane region" description="Helical" evidence="1">
    <location>
        <begin position="29"/>
        <end position="48"/>
    </location>
</feature>
<protein>
    <recommendedName>
        <fullName evidence="4">HTH cro/C1-type domain-containing protein</fullName>
    </recommendedName>
</protein>
<dbReference type="Proteomes" id="UP001249240">
    <property type="component" value="Unassembled WGS sequence"/>
</dbReference>
<evidence type="ECO:0000256" key="1">
    <source>
        <dbReference type="SAM" id="Phobius"/>
    </source>
</evidence>
<accession>A0AAW8SPG0</accession>
<dbReference type="EMBL" id="JARPXM010000001">
    <property type="protein sequence ID" value="MDT2536750.1"/>
    <property type="molecule type" value="Genomic_DNA"/>
</dbReference>
<comment type="caution">
    <text evidence="2">The sequence shown here is derived from an EMBL/GenBank/DDBJ whole genome shotgun (WGS) entry which is preliminary data.</text>
</comment>
<evidence type="ECO:0008006" key="4">
    <source>
        <dbReference type="Google" id="ProtNLM"/>
    </source>
</evidence>
<proteinExistence type="predicted"/>
<evidence type="ECO:0000313" key="3">
    <source>
        <dbReference type="Proteomes" id="UP001249240"/>
    </source>
</evidence>
<dbReference type="GeneID" id="67042030"/>
<dbReference type="RefSeq" id="WP_028020222.1">
    <property type="nucleotide sequence ID" value="NZ_CABLCA010000004.1"/>
</dbReference>
<keyword evidence="1" id="KW-1133">Transmembrane helix</keyword>